<reference evidence="1 2" key="1">
    <citation type="submission" date="2024-02" db="EMBL/GenBank/DDBJ databases">
        <title>Identification of pathogenicity and growth-promoting functions of Pseudomonas putida variants.</title>
        <authorList>
            <person name="Sun J."/>
        </authorList>
    </citation>
    <scope>NUCLEOTIDE SEQUENCE [LARGE SCALE GENOMIC DNA]</scope>
    <source>
        <strain evidence="1 2">A04</strain>
    </source>
</reference>
<evidence type="ECO:0000313" key="1">
    <source>
        <dbReference type="EMBL" id="MEJ5905719.1"/>
    </source>
</evidence>
<sequence length="261" mass="28030">MSVLNTQTGNASGAMTATLPTGEQFIAQDVWFDPLGGVLGIRNPAQGVEEFIYIGFPLDIKDGDHTLGEGGTSAYLGSDVSGPAHSGVIQSLVWNREECGVAGKFDFKGKDEYARDFQVSKGVFDIAYEKPASALQRNTASAASAVIVPALKNNTKFNANEQGYNGDRERPTFVAVKQSIGLEGGLLALGAVFLLEYDQNNQPSVKRAFASVNHGLIMADDYAITQLAWAPGRALSFAFTLAFHYNAQPFTFQEGHVDLKL</sequence>
<name>A0ABU8R763_9PSED</name>
<evidence type="ECO:0000313" key="2">
    <source>
        <dbReference type="Proteomes" id="UP001377692"/>
    </source>
</evidence>
<dbReference type="RefSeq" id="WP_186677803.1">
    <property type="nucleotide sequence ID" value="NZ_JABWRY020000001.1"/>
</dbReference>
<dbReference type="EMBL" id="JBBHLD010000010">
    <property type="protein sequence ID" value="MEJ5905719.1"/>
    <property type="molecule type" value="Genomic_DNA"/>
</dbReference>
<gene>
    <name evidence="1" type="ORF">V7V80_13605</name>
</gene>
<comment type="caution">
    <text evidence="1">The sequence shown here is derived from an EMBL/GenBank/DDBJ whole genome shotgun (WGS) entry which is preliminary data.</text>
</comment>
<protein>
    <submittedName>
        <fullName evidence="1">Uncharacterized protein</fullName>
    </submittedName>
</protein>
<organism evidence="1 2">
    <name type="scientific">Pseudomonas kermanshahensis</name>
    <dbReference type="NCBI Taxonomy" id="2745482"/>
    <lineage>
        <taxon>Bacteria</taxon>
        <taxon>Pseudomonadati</taxon>
        <taxon>Pseudomonadota</taxon>
        <taxon>Gammaproteobacteria</taxon>
        <taxon>Pseudomonadales</taxon>
        <taxon>Pseudomonadaceae</taxon>
        <taxon>Pseudomonas</taxon>
    </lineage>
</organism>
<dbReference type="Proteomes" id="UP001377692">
    <property type="component" value="Unassembled WGS sequence"/>
</dbReference>
<keyword evidence="2" id="KW-1185">Reference proteome</keyword>
<proteinExistence type="predicted"/>
<accession>A0ABU8R763</accession>